<reference evidence="12 13" key="2">
    <citation type="journal article" date="2015" name="Eukaryot. Cell">
        <title>Asexual propagation of a virulent clone complex in a human and feline outbreak of sporotrichosis.</title>
        <authorList>
            <person name="Teixeira Mde M."/>
            <person name="Rodrigues A.M."/>
            <person name="Tsui C.K."/>
            <person name="de Almeida L.G."/>
            <person name="Van Diepeningen A.D."/>
            <person name="van den Ende B.G."/>
            <person name="Fernandes G.F."/>
            <person name="Kano R."/>
            <person name="Hamelin R.C."/>
            <person name="Lopes-Bezerra L.M."/>
            <person name="Vasconcelos A.T."/>
            <person name="de Hoog S."/>
            <person name="de Camargo Z.P."/>
            <person name="Felipe M.S."/>
        </authorList>
    </citation>
    <scope>NUCLEOTIDE SEQUENCE [LARGE SCALE GENOMIC DNA]</scope>
    <source>
        <strain evidence="12 13">1099-18</strain>
    </source>
</reference>
<evidence type="ECO:0000259" key="11">
    <source>
        <dbReference type="PROSITE" id="PS50011"/>
    </source>
</evidence>
<proteinExistence type="predicted"/>
<dbReference type="Gene3D" id="1.10.510.10">
    <property type="entry name" value="Transferase(Phosphotransferase) domain 1"/>
    <property type="match status" value="1"/>
</dbReference>
<dbReference type="EC" id="2.7.11.1" evidence="1"/>
<dbReference type="VEuPathDB" id="FungiDB:SPSK_01697"/>
<reference evidence="12 13" key="1">
    <citation type="journal article" date="2014" name="BMC Genomics">
        <title>Comparative genomics of the major fungal agents of human and animal Sporotrichosis: Sporothrix schenckii and Sporothrix brasiliensis.</title>
        <authorList>
            <person name="Teixeira M.M."/>
            <person name="de Almeida L.G."/>
            <person name="Kubitschek-Barreira P."/>
            <person name="Alves F.L."/>
            <person name="Kioshima E.S."/>
            <person name="Abadio A.K."/>
            <person name="Fernandes L."/>
            <person name="Derengowski L.S."/>
            <person name="Ferreira K.S."/>
            <person name="Souza R.C."/>
            <person name="Ruiz J.C."/>
            <person name="de Andrade N.C."/>
            <person name="Paes H.C."/>
            <person name="Nicola A.M."/>
            <person name="Albuquerque P."/>
            <person name="Gerber A.L."/>
            <person name="Martins V.P."/>
            <person name="Peconick L.D."/>
            <person name="Neto A.V."/>
            <person name="Chaucanez C.B."/>
            <person name="Silva P.A."/>
            <person name="Cunha O.L."/>
            <person name="de Oliveira F.F."/>
            <person name="dos Santos T.C."/>
            <person name="Barros A.L."/>
            <person name="Soares M.A."/>
            <person name="de Oliveira L.M."/>
            <person name="Marini M.M."/>
            <person name="Villalobos-Duno H."/>
            <person name="Cunha M.M."/>
            <person name="de Hoog S."/>
            <person name="da Silveira J.F."/>
            <person name="Henrissat B."/>
            <person name="Nino-Vega G.A."/>
            <person name="Cisalpino P.S."/>
            <person name="Mora-Montes H.M."/>
            <person name="Almeida S.R."/>
            <person name="Stajich J.E."/>
            <person name="Lopes-Bezerra L.M."/>
            <person name="Vasconcelos A.T."/>
            <person name="Felipe M.S."/>
        </authorList>
    </citation>
    <scope>NUCLEOTIDE SEQUENCE [LARGE SCALE GENOMIC DNA]</scope>
    <source>
        <strain evidence="12 13">1099-18</strain>
    </source>
</reference>
<evidence type="ECO:0000256" key="9">
    <source>
        <dbReference type="PROSITE-ProRule" id="PRU10141"/>
    </source>
</evidence>
<dbReference type="KEGG" id="ssck:SPSK_01697"/>
<evidence type="ECO:0000256" key="4">
    <source>
        <dbReference type="ARBA" id="ARBA00022741"/>
    </source>
</evidence>
<dbReference type="PROSITE" id="PS00107">
    <property type="entry name" value="PROTEIN_KINASE_ATP"/>
    <property type="match status" value="1"/>
</dbReference>
<dbReference type="Gene3D" id="3.30.200.20">
    <property type="entry name" value="Phosphorylase Kinase, domain 1"/>
    <property type="match status" value="1"/>
</dbReference>
<dbReference type="GO" id="GO:0050684">
    <property type="term" value="P:regulation of mRNA processing"/>
    <property type="evidence" value="ECO:0007669"/>
    <property type="project" value="TreeGrafter"/>
</dbReference>
<dbReference type="EMBL" id="AXCR01000005">
    <property type="protein sequence ID" value="KJR87254.1"/>
    <property type="molecule type" value="Genomic_DNA"/>
</dbReference>
<keyword evidence="4 9" id="KW-0547">Nucleotide-binding</keyword>
<dbReference type="InterPro" id="IPR017441">
    <property type="entry name" value="Protein_kinase_ATP_BS"/>
</dbReference>
<comment type="caution">
    <text evidence="12">The sequence shown here is derived from an EMBL/GenBank/DDBJ whole genome shotgun (WGS) entry which is preliminary data.</text>
</comment>
<comment type="catalytic activity">
    <reaction evidence="8">
        <text>L-seryl-[protein] + ATP = O-phospho-L-seryl-[protein] + ADP + H(+)</text>
        <dbReference type="Rhea" id="RHEA:17989"/>
        <dbReference type="Rhea" id="RHEA-COMP:9863"/>
        <dbReference type="Rhea" id="RHEA-COMP:11604"/>
        <dbReference type="ChEBI" id="CHEBI:15378"/>
        <dbReference type="ChEBI" id="CHEBI:29999"/>
        <dbReference type="ChEBI" id="CHEBI:30616"/>
        <dbReference type="ChEBI" id="CHEBI:83421"/>
        <dbReference type="ChEBI" id="CHEBI:456216"/>
        <dbReference type="EC" id="2.7.11.1"/>
    </reaction>
</comment>
<keyword evidence="2" id="KW-0723">Serine/threonine-protein kinase</keyword>
<dbReference type="AlphaFoldDB" id="A0A0F2MDT7"/>
<feature type="domain" description="Protein kinase" evidence="11">
    <location>
        <begin position="53"/>
        <end position="458"/>
    </location>
</feature>
<evidence type="ECO:0000256" key="5">
    <source>
        <dbReference type="ARBA" id="ARBA00022777"/>
    </source>
</evidence>
<keyword evidence="6 9" id="KW-0067">ATP-binding</keyword>
<feature type="region of interest" description="Disordered" evidence="10">
    <location>
        <begin position="1"/>
        <end position="22"/>
    </location>
</feature>
<keyword evidence="3" id="KW-0808">Transferase</keyword>
<sequence length="469" mass="51364">MGTSRPPTPPSGSATPDGNRFGMAGPACEWGGDYRPGSYHPVEVGNVLGDGQYKVLRKLGYGSFSTVWLARDLTKPDGAEHSIVAIKVVVAHAGPAEGLPEVMLYKHLASVSNAAVLDRHVTKLLGTFVATGPNGTHACLVFEPMGPGVHDMVENLPQFVPRTRHMKVRYPFWMARQIVRGALEALAFVHAHGMAHGDVQPGNFLFTLKDRLDRCTDDELQRPAHVHPPMRLPKLSAPLTRLDGKVDPWAPKQLFVPQPMADWADAGPGLSLKLSDLGGAYLAAHPPAKIVSPKGLRAPELILKTPTNGLDGLALDVWAVGCLVFELVTGQQLFCLPWMPRQTEEEKNDEHLLQMVSLLGPLSDAAWARWTRSSRYFSVNDSGQRTLFNLCVAEGKPIRRPEDAHPEELQTMEQLFDRLAPDVSDEEARATKRLVRRILQCDPAQRPTAAEILQAPWFQEGGGMGVAEE</sequence>
<evidence type="ECO:0000256" key="6">
    <source>
        <dbReference type="ARBA" id="ARBA00022840"/>
    </source>
</evidence>
<dbReference type="PROSITE" id="PS50011">
    <property type="entry name" value="PROTEIN_KINASE_DOM"/>
    <property type="match status" value="1"/>
</dbReference>
<dbReference type="InterPro" id="IPR011009">
    <property type="entry name" value="Kinase-like_dom_sf"/>
</dbReference>
<dbReference type="Proteomes" id="UP000033710">
    <property type="component" value="Unassembled WGS sequence"/>
</dbReference>
<dbReference type="InterPro" id="IPR000719">
    <property type="entry name" value="Prot_kinase_dom"/>
</dbReference>
<feature type="compositionally biased region" description="Pro residues" evidence="10">
    <location>
        <begin position="1"/>
        <end position="10"/>
    </location>
</feature>
<dbReference type="GeneID" id="27663881"/>
<evidence type="ECO:0000313" key="12">
    <source>
        <dbReference type="EMBL" id="KJR87254.1"/>
    </source>
</evidence>
<feature type="binding site" evidence="9">
    <location>
        <position position="87"/>
    </location>
    <ligand>
        <name>ATP</name>
        <dbReference type="ChEBI" id="CHEBI:30616"/>
    </ligand>
</feature>
<organism evidence="12 13">
    <name type="scientific">Sporothrix schenckii 1099-18</name>
    <dbReference type="NCBI Taxonomy" id="1397361"/>
    <lineage>
        <taxon>Eukaryota</taxon>
        <taxon>Fungi</taxon>
        <taxon>Dikarya</taxon>
        <taxon>Ascomycota</taxon>
        <taxon>Pezizomycotina</taxon>
        <taxon>Sordariomycetes</taxon>
        <taxon>Sordariomycetidae</taxon>
        <taxon>Ophiostomatales</taxon>
        <taxon>Ophiostomataceae</taxon>
        <taxon>Sporothrix</taxon>
    </lineage>
</organism>
<keyword evidence="5 12" id="KW-0418">Kinase</keyword>
<gene>
    <name evidence="12" type="ORF">SPSK_01697</name>
</gene>
<evidence type="ECO:0000256" key="7">
    <source>
        <dbReference type="ARBA" id="ARBA00047899"/>
    </source>
</evidence>
<dbReference type="OrthoDB" id="5979581at2759"/>
<dbReference type="GO" id="GO:0004674">
    <property type="term" value="F:protein serine/threonine kinase activity"/>
    <property type="evidence" value="ECO:0007669"/>
    <property type="project" value="UniProtKB-KW"/>
</dbReference>
<dbReference type="SMART" id="SM00220">
    <property type="entry name" value="S_TKc"/>
    <property type="match status" value="1"/>
</dbReference>
<dbReference type="PANTHER" id="PTHR47634:SF9">
    <property type="entry name" value="PROTEIN KINASE DOMAIN-CONTAINING PROTEIN-RELATED"/>
    <property type="match status" value="1"/>
</dbReference>
<accession>A0A0F2MDT7</accession>
<comment type="catalytic activity">
    <reaction evidence="7">
        <text>L-threonyl-[protein] + ATP = O-phospho-L-threonyl-[protein] + ADP + H(+)</text>
        <dbReference type="Rhea" id="RHEA:46608"/>
        <dbReference type="Rhea" id="RHEA-COMP:11060"/>
        <dbReference type="Rhea" id="RHEA-COMP:11605"/>
        <dbReference type="ChEBI" id="CHEBI:15378"/>
        <dbReference type="ChEBI" id="CHEBI:30013"/>
        <dbReference type="ChEBI" id="CHEBI:30616"/>
        <dbReference type="ChEBI" id="CHEBI:61977"/>
        <dbReference type="ChEBI" id="CHEBI:456216"/>
        <dbReference type="EC" id="2.7.11.1"/>
    </reaction>
</comment>
<dbReference type="RefSeq" id="XP_016589930.1">
    <property type="nucleotide sequence ID" value="XM_016728604.1"/>
</dbReference>
<dbReference type="Pfam" id="PF00069">
    <property type="entry name" value="Pkinase"/>
    <property type="match status" value="2"/>
</dbReference>
<evidence type="ECO:0000256" key="2">
    <source>
        <dbReference type="ARBA" id="ARBA00022527"/>
    </source>
</evidence>
<evidence type="ECO:0000256" key="8">
    <source>
        <dbReference type="ARBA" id="ARBA00048679"/>
    </source>
</evidence>
<dbReference type="GO" id="GO:0005524">
    <property type="term" value="F:ATP binding"/>
    <property type="evidence" value="ECO:0007669"/>
    <property type="project" value="UniProtKB-UniRule"/>
</dbReference>
<evidence type="ECO:0000256" key="10">
    <source>
        <dbReference type="SAM" id="MobiDB-lite"/>
    </source>
</evidence>
<dbReference type="SUPFAM" id="SSF56112">
    <property type="entry name" value="Protein kinase-like (PK-like)"/>
    <property type="match status" value="1"/>
</dbReference>
<dbReference type="PANTHER" id="PTHR47634">
    <property type="entry name" value="PROTEIN KINASE DOMAIN-CONTAINING PROTEIN-RELATED"/>
    <property type="match status" value="1"/>
</dbReference>
<dbReference type="InterPro" id="IPR051334">
    <property type="entry name" value="SRPK"/>
</dbReference>
<evidence type="ECO:0000313" key="13">
    <source>
        <dbReference type="Proteomes" id="UP000033710"/>
    </source>
</evidence>
<protein>
    <recommendedName>
        <fullName evidence="1">non-specific serine/threonine protein kinase</fullName>
        <ecNumber evidence="1">2.7.11.1</ecNumber>
    </recommendedName>
</protein>
<name>A0A0F2MDT7_SPOSC</name>
<evidence type="ECO:0000256" key="3">
    <source>
        <dbReference type="ARBA" id="ARBA00022679"/>
    </source>
</evidence>
<dbReference type="GO" id="GO:0000245">
    <property type="term" value="P:spliceosomal complex assembly"/>
    <property type="evidence" value="ECO:0007669"/>
    <property type="project" value="TreeGrafter"/>
</dbReference>
<evidence type="ECO:0000256" key="1">
    <source>
        <dbReference type="ARBA" id="ARBA00012513"/>
    </source>
</evidence>